<comment type="function">
    <text evidence="5">This is one of the proteins that binds to the 5S RNA in the ribosome where it forms part of the central protuberance.</text>
</comment>
<evidence type="ECO:0000256" key="2">
    <source>
        <dbReference type="ARBA" id="ARBA00022884"/>
    </source>
</evidence>
<dbReference type="InterPro" id="IPR029751">
    <property type="entry name" value="Ribosomal_L25_dom"/>
</dbReference>
<keyword evidence="4 5" id="KW-0687">Ribonucleoprotein</keyword>
<dbReference type="CDD" id="cd00495">
    <property type="entry name" value="Ribosomal_L25_TL5_CTC"/>
    <property type="match status" value="1"/>
</dbReference>
<dbReference type="InterPro" id="IPR020056">
    <property type="entry name" value="Rbsml_bL25/Gln-tRNA_synth_N"/>
</dbReference>
<evidence type="ECO:0000259" key="8">
    <source>
        <dbReference type="Pfam" id="PF14693"/>
    </source>
</evidence>
<dbReference type="EMBL" id="CP000724">
    <property type="protein sequence ID" value="ABR46281.1"/>
    <property type="molecule type" value="Genomic_DNA"/>
</dbReference>
<dbReference type="Pfam" id="PF14693">
    <property type="entry name" value="Ribosomal_TL5_C"/>
    <property type="match status" value="1"/>
</dbReference>
<feature type="domain" description="Large ribosomal subunit protein bL25 L25" evidence="7">
    <location>
        <begin position="9"/>
        <end position="92"/>
    </location>
</feature>
<dbReference type="InterPro" id="IPR020930">
    <property type="entry name" value="Ribosomal_uL5_bac-type"/>
</dbReference>
<keyword evidence="2 5" id="KW-0694">RNA-binding</keyword>
<keyword evidence="10" id="KW-1185">Reference proteome</keyword>
<dbReference type="STRING" id="293826.Amet_0038"/>
<evidence type="ECO:0000313" key="10">
    <source>
        <dbReference type="Proteomes" id="UP000001572"/>
    </source>
</evidence>
<dbReference type="NCBIfam" id="TIGR00731">
    <property type="entry name" value="bL25_bact_ctc"/>
    <property type="match status" value="1"/>
</dbReference>
<dbReference type="Gene3D" id="2.170.120.20">
    <property type="entry name" value="Ribosomal protein L25, beta domain"/>
    <property type="match status" value="1"/>
</dbReference>
<organism evidence="9 10">
    <name type="scientific">Alkaliphilus metalliredigens (strain QYMF)</name>
    <dbReference type="NCBI Taxonomy" id="293826"/>
    <lineage>
        <taxon>Bacteria</taxon>
        <taxon>Bacillati</taxon>
        <taxon>Bacillota</taxon>
        <taxon>Clostridia</taxon>
        <taxon>Peptostreptococcales</taxon>
        <taxon>Natronincolaceae</taxon>
        <taxon>Alkaliphilus</taxon>
    </lineage>
</organism>
<dbReference type="PANTHER" id="PTHR33284:SF1">
    <property type="entry name" value="RIBOSOMAL PROTEIN L25_GLN-TRNA SYNTHETASE, ANTI-CODON-BINDING DOMAIN-CONTAINING PROTEIN"/>
    <property type="match status" value="1"/>
</dbReference>
<dbReference type="InterPro" id="IPR011035">
    <property type="entry name" value="Ribosomal_bL25/Gln-tRNA_synth"/>
</dbReference>
<dbReference type="AlphaFoldDB" id="A6TJB3"/>
<evidence type="ECO:0000256" key="1">
    <source>
        <dbReference type="ARBA" id="ARBA00022730"/>
    </source>
</evidence>
<dbReference type="PANTHER" id="PTHR33284">
    <property type="entry name" value="RIBOSOMAL PROTEIN L25/GLN-TRNA SYNTHETASE, ANTI-CODON-BINDING DOMAIN-CONTAINING PROTEIN"/>
    <property type="match status" value="1"/>
</dbReference>
<dbReference type="SUPFAM" id="SSF50715">
    <property type="entry name" value="Ribosomal protein L25-like"/>
    <property type="match status" value="1"/>
</dbReference>
<comment type="subunit">
    <text evidence="5">Part of the 50S ribosomal subunit; part of the 5S rRNA/L5/L18/L25 subcomplex. Contacts the 5S rRNA. Binds to the 5S rRNA independently of L5 and L18.</text>
</comment>
<dbReference type="GO" id="GO:0006412">
    <property type="term" value="P:translation"/>
    <property type="evidence" value="ECO:0007669"/>
    <property type="project" value="UniProtKB-UniRule"/>
</dbReference>
<gene>
    <name evidence="5" type="primary">rplY</name>
    <name evidence="5" type="synonym">ctc</name>
    <name evidence="9" type="ordered locus">Amet_0038</name>
</gene>
<evidence type="ECO:0000256" key="4">
    <source>
        <dbReference type="ARBA" id="ARBA00023274"/>
    </source>
</evidence>
<dbReference type="RefSeq" id="WP_011971190.1">
    <property type="nucleotide sequence ID" value="NC_009633.1"/>
</dbReference>
<evidence type="ECO:0000313" key="9">
    <source>
        <dbReference type="EMBL" id="ABR46281.1"/>
    </source>
</evidence>
<feature type="compositionally biased region" description="Polar residues" evidence="6">
    <location>
        <begin position="1"/>
        <end position="19"/>
    </location>
</feature>
<dbReference type="HOGENOM" id="CLU_075939_2_2_9"/>
<dbReference type="Gene3D" id="2.40.240.10">
    <property type="entry name" value="Ribosomal Protein L25, Chain P"/>
    <property type="match status" value="1"/>
</dbReference>
<dbReference type="eggNOG" id="COG1825">
    <property type="taxonomic scope" value="Bacteria"/>
</dbReference>
<evidence type="ECO:0000256" key="6">
    <source>
        <dbReference type="SAM" id="MobiDB-lite"/>
    </source>
</evidence>
<dbReference type="InterPro" id="IPR001021">
    <property type="entry name" value="Ribosomal_bL25_long"/>
</dbReference>
<proteinExistence type="inferred from homology"/>
<sequence length="204" mass="22567">MMKNSLVSSLRNETGSNASHRSRDLGNVPAVIYGKSINTLTVEIERTEVEAFVRNQGGKGLVQVNVGGQPYTTFVKEMQRDPVTGMIMHVDFQQVNQDEQIHTMVPIILKGRGFVEKGGVTVQQQVRELEVQCFAGSIPEKFEFDISNFRPGDTLKVSDVEFGEEVSIINNLESVIASIATPAKIIDDEGEVPLEKKIELADME</sequence>
<evidence type="ECO:0000256" key="3">
    <source>
        <dbReference type="ARBA" id="ARBA00022980"/>
    </source>
</evidence>
<dbReference type="KEGG" id="amt:Amet_0038"/>
<dbReference type="GO" id="GO:0022625">
    <property type="term" value="C:cytosolic large ribosomal subunit"/>
    <property type="evidence" value="ECO:0007669"/>
    <property type="project" value="TreeGrafter"/>
</dbReference>
<reference evidence="10" key="1">
    <citation type="journal article" date="2016" name="Genome Announc.">
        <title>Complete genome sequence of Alkaliphilus metalliredigens strain QYMF, an alkaliphilic and metal-reducing bacterium isolated from borax-contaminated leachate ponds.</title>
        <authorList>
            <person name="Hwang C."/>
            <person name="Copeland A."/>
            <person name="Lucas S."/>
            <person name="Lapidus A."/>
            <person name="Barry K."/>
            <person name="Detter J.C."/>
            <person name="Glavina Del Rio T."/>
            <person name="Hammon N."/>
            <person name="Israni S."/>
            <person name="Dalin E."/>
            <person name="Tice H."/>
            <person name="Pitluck S."/>
            <person name="Chertkov O."/>
            <person name="Brettin T."/>
            <person name="Bruce D."/>
            <person name="Han C."/>
            <person name="Schmutz J."/>
            <person name="Larimer F."/>
            <person name="Land M.L."/>
            <person name="Hauser L."/>
            <person name="Kyrpides N."/>
            <person name="Mikhailova N."/>
            <person name="Ye Q."/>
            <person name="Zhou J."/>
            <person name="Richardson P."/>
            <person name="Fields M.W."/>
        </authorList>
    </citation>
    <scope>NUCLEOTIDE SEQUENCE [LARGE SCALE GENOMIC DNA]</scope>
    <source>
        <strain evidence="10">QYMF</strain>
    </source>
</reference>
<dbReference type="Proteomes" id="UP000001572">
    <property type="component" value="Chromosome"/>
</dbReference>
<keyword evidence="3 5" id="KW-0689">Ribosomal protein</keyword>
<evidence type="ECO:0000259" key="7">
    <source>
        <dbReference type="Pfam" id="PF01386"/>
    </source>
</evidence>
<dbReference type="InterPro" id="IPR020057">
    <property type="entry name" value="Ribosomal_bL25_b-dom"/>
</dbReference>
<feature type="domain" description="Large ribosomal subunit protein bL25 beta" evidence="8">
    <location>
        <begin position="101"/>
        <end position="182"/>
    </location>
</feature>
<dbReference type="InterPro" id="IPR037121">
    <property type="entry name" value="Ribosomal_bL25_C"/>
</dbReference>
<dbReference type="GO" id="GO:0003735">
    <property type="term" value="F:structural constituent of ribosome"/>
    <property type="evidence" value="ECO:0007669"/>
    <property type="project" value="InterPro"/>
</dbReference>
<dbReference type="Pfam" id="PF01386">
    <property type="entry name" value="Ribosomal_L25p"/>
    <property type="match status" value="1"/>
</dbReference>
<protein>
    <recommendedName>
        <fullName evidence="5">Large ribosomal subunit protein bL25</fullName>
    </recommendedName>
    <alternativeName>
        <fullName evidence="5">General stress protein CTC</fullName>
    </alternativeName>
</protein>
<keyword evidence="1 5" id="KW-0699">rRNA-binding</keyword>
<dbReference type="HAMAP" id="MF_01334">
    <property type="entry name" value="Ribosomal_bL25_CTC"/>
    <property type="match status" value="1"/>
</dbReference>
<feature type="region of interest" description="Disordered" evidence="6">
    <location>
        <begin position="1"/>
        <end position="23"/>
    </location>
</feature>
<accession>A6TJB3</accession>
<evidence type="ECO:0000256" key="5">
    <source>
        <dbReference type="HAMAP-Rule" id="MF_01334"/>
    </source>
</evidence>
<dbReference type="GO" id="GO:0008097">
    <property type="term" value="F:5S rRNA binding"/>
    <property type="evidence" value="ECO:0007669"/>
    <property type="project" value="InterPro"/>
</dbReference>
<comment type="similarity">
    <text evidence="5">Belongs to the bacterial ribosomal protein bL25 family. CTC subfamily.</text>
</comment>
<name>A6TJB3_ALKMQ</name>